<feature type="binding site" evidence="2">
    <location>
        <position position="102"/>
    </location>
    <ligand>
        <name>Zn(2+)</name>
        <dbReference type="ChEBI" id="CHEBI:29105"/>
        <label>2</label>
    </ligand>
</feature>
<keyword evidence="2" id="KW-0862">Zinc</keyword>
<dbReference type="InterPro" id="IPR027476">
    <property type="entry name" value="DppA_N"/>
</dbReference>
<dbReference type="Pfam" id="PF04951">
    <property type="entry name" value="Peptidase_M55"/>
    <property type="match status" value="1"/>
</dbReference>
<reference evidence="3 4" key="1">
    <citation type="journal article" date="2010" name="Stand. Genomic Sci.">
        <title>Non-contiguous finished genome sequence of Aminomonas paucivorans type strain (GLU-3).</title>
        <authorList>
            <person name="Pitluck S."/>
            <person name="Yasawong M."/>
            <person name="Held B."/>
            <person name="Lapidus A."/>
            <person name="Nolan M."/>
            <person name="Copeland A."/>
            <person name="Lucas S."/>
            <person name="Del Rio T.G."/>
            <person name="Tice H."/>
            <person name="Cheng J.F."/>
            <person name="Chertkov O."/>
            <person name="Goodwin L."/>
            <person name="Tapia R."/>
            <person name="Han C."/>
            <person name="Liolios K."/>
            <person name="Ivanova N."/>
            <person name="Mavromatis K."/>
            <person name="Ovchinnikova G."/>
            <person name="Pati A."/>
            <person name="Chen A."/>
            <person name="Palaniappan K."/>
            <person name="Land M."/>
            <person name="Hauser L."/>
            <person name="Chang Y.J."/>
            <person name="Jeffries C.D."/>
            <person name="Pukall R."/>
            <person name="Spring S."/>
            <person name="Rohde M."/>
            <person name="Sikorski J."/>
            <person name="Goker M."/>
            <person name="Woyke T."/>
            <person name="Bristow J."/>
            <person name="Eisen J.A."/>
            <person name="Markowitz V."/>
            <person name="Hugenholtz P."/>
            <person name="Kyrpides N.C."/>
            <person name="Klenk H.P."/>
        </authorList>
    </citation>
    <scope>NUCLEOTIDE SEQUENCE [LARGE SCALE GENOMIC DNA]</scope>
    <source>
        <strain evidence="3 4">DSM 12260</strain>
    </source>
</reference>
<dbReference type="RefSeq" id="WP_006301486.1">
    <property type="nucleotide sequence ID" value="NZ_CM001022.1"/>
</dbReference>
<dbReference type="InterPro" id="IPR036177">
    <property type="entry name" value="Peptidase_M55_sf"/>
</dbReference>
<keyword evidence="4" id="KW-1185">Reference proteome</keyword>
<evidence type="ECO:0000256" key="1">
    <source>
        <dbReference type="PIRSR" id="PIRSR015853-1"/>
    </source>
</evidence>
<proteinExistence type="predicted"/>
<protein>
    <submittedName>
        <fullName evidence="3">Peptidase M55 D-aminopeptidase</fullName>
    </submittedName>
</protein>
<evidence type="ECO:0000256" key="2">
    <source>
        <dbReference type="PIRSR" id="PIRSR015853-2"/>
    </source>
</evidence>
<dbReference type="PIRSF" id="PIRSF015853">
    <property type="entry name" value="Pep_DppA"/>
    <property type="match status" value="1"/>
</dbReference>
<dbReference type="AlphaFoldDB" id="E3CVZ9"/>
<gene>
    <name evidence="3" type="ORF">Apau_1839</name>
</gene>
<feature type="binding site" evidence="2">
    <location>
        <position position="59"/>
    </location>
    <ligand>
        <name>Zn(2+)</name>
        <dbReference type="ChEBI" id="CHEBI:29105"/>
        <label>2</label>
    </ligand>
</feature>
<accession>E3CVZ9</accession>
<keyword evidence="3" id="KW-0031">Aminopeptidase</keyword>
<dbReference type="OrthoDB" id="9785420at2"/>
<feature type="active site" description="Nucleophile" evidence="1">
    <location>
        <position position="114"/>
    </location>
</feature>
<keyword evidence="3" id="KW-0645">Protease</keyword>
<dbReference type="SUPFAM" id="SSF63992">
    <property type="entry name" value="Dipeptide transport protein"/>
    <property type="match status" value="1"/>
</dbReference>
<dbReference type="Gene3D" id="3.40.50.10780">
    <property type="entry name" value="Dipeptide transport protein"/>
    <property type="match status" value="1"/>
</dbReference>
<keyword evidence="3" id="KW-0378">Hydrolase</keyword>
<dbReference type="GO" id="GO:0004177">
    <property type="term" value="F:aminopeptidase activity"/>
    <property type="evidence" value="ECO:0007669"/>
    <property type="project" value="UniProtKB-KW"/>
</dbReference>
<dbReference type="Gene3D" id="3.30.1360.130">
    <property type="entry name" value="Dipeptide transport protein"/>
    <property type="match status" value="1"/>
</dbReference>
<feature type="binding site" evidence="2">
    <location>
        <position position="8"/>
    </location>
    <ligand>
        <name>Zn(2+)</name>
        <dbReference type="ChEBI" id="CHEBI:29105"/>
        <label>2</label>
    </ligand>
</feature>
<dbReference type="GO" id="GO:0046872">
    <property type="term" value="F:metal ion binding"/>
    <property type="evidence" value="ECO:0007669"/>
    <property type="project" value="UniProtKB-KW"/>
</dbReference>
<dbReference type="PaxDb" id="584708-Apau_1839"/>
<organism evidence="3 4">
    <name type="scientific">Aminomonas paucivorans DSM 12260</name>
    <dbReference type="NCBI Taxonomy" id="584708"/>
    <lineage>
        <taxon>Bacteria</taxon>
        <taxon>Thermotogati</taxon>
        <taxon>Synergistota</taxon>
        <taxon>Synergistia</taxon>
        <taxon>Synergistales</taxon>
        <taxon>Synergistaceae</taxon>
        <taxon>Aminomonas</taxon>
    </lineage>
</organism>
<feature type="binding site" evidence="2">
    <location>
        <position position="8"/>
    </location>
    <ligand>
        <name>Zn(2+)</name>
        <dbReference type="ChEBI" id="CHEBI:29105"/>
        <label>1</label>
    </ligand>
</feature>
<dbReference type="CDD" id="cd08663">
    <property type="entry name" value="DAP_dppA_1"/>
    <property type="match status" value="1"/>
</dbReference>
<keyword evidence="2" id="KW-0479">Metal-binding</keyword>
<dbReference type="HOGENOM" id="CLU_086038_1_0_0"/>
<feature type="binding site" evidence="2">
    <location>
        <position position="133"/>
    </location>
    <ligand>
        <name>Zn(2+)</name>
        <dbReference type="ChEBI" id="CHEBI:29105"/>
        <label>2</label>
    </ligand>
</feature>
<dbReference type="STRING" id="584708.Apau_1839"/>
<sequence length="277" mass="29343">MRIFISADMEGCTGIVRPCQVDAGTEEYALGRAMMLHDVRTVAETLLREGCSVVVADSHDRMINLEARDLPEEVELISGTPRVLGMVEGAQGCDGAFFVGYHAMAGTEKAVLDHTMSTGAIHEVRLGGRLVGETGLNAFLCGALGVPVALVTGDEAVGYEASALLGEDLVTCAVKEGLGRFSARLLTPEAAADRLSEAVGEAVGRLGAGRLSCWTPPGPYRLDVRFQCTYQADGASLVPGGERMDGRTLRFVTPDPLEIRRWFEGALTSALSVRADG</sequence>
<evidence type="ECO:0000313" key="3">
    <source>
        <dbReference type="EMBL" id="EFQ24254.1"/>
    </source>
</evidence>
<dbReference type="Proteomes" id="UP000005096">
    <property type="component" value="Chromosome"/>
</dbReference>
<evidence type="ECO:0000313" key="4">
    <source>
        <dbReference type="Proteomes" id="UP000005096"/>
    </source>
</evidence>
<name>E3CVZ9_9BACT</name>
<dbReference type="eggNOG" id="COG2362">
    <property type="taxonomic scope" value="Bacteria"/>
</dbReference>
<dbReference type="InterPro" id="IPR007035">
    <property type="entry name" value="Peptidase_M55"/>
</dbReference>
<dbReference type="EMBL" id="CM001022">
    <property type="protein sequence ID" value="EFQ24254.1"/>
    <property type="molecule type" value="Genomic_DNA"/>
</dbReference>
<feature type="binding site" evidence="2">
    <location>
        <position position="10"/>
    </location>
    <ligand>
        <name>Zn(2+)</name>
        <dbReference type="ChEBI" id="CHEBI:29105"/>
        <label>1</label>
    </ligand>
</feature>